<reference evidence="1" key="2">
    <citation type="submission" date="2025-09" db="UniProtKB">
        <authorList>
            <consortium name="Ensembl"/>
        </authorList>
    </citation>
    <scope>IDENTIFICATION</scope>
</reference>
<dbReference type="Ensembl" id="ENSPCLT00000031813.1">
    <property type="protein sequence ID" value="ENSPCLP00000022907.1"/>
    <property type="gene ID" value="ENSPCLG00000020205.1"/>
</dbReference>
<evidence type="ECO:0000313" key="1">
    <source>
        <dbReference type="Ensembl" id="ENSPCLP00000022907.1"/>
    </source>
</evidence>
<protein>
    <submittedName>
        <fullName evidence="1">Uncharacterized protein</fullName>
    </submittedName>
</protein>
<organism evidence="1 2">
    <name type="scientific">Phasianus colchicus</name>
    <name type="common">Common pheasant</name>
    <dbReference type="NCBI Taxonomy" id="9054"/>
    <lineage>
        <taxon>Eukaryota</taxon>
        <taxon>Metazoa</taxon>
        <taxon>Chordata</taxon>
        <taxon>Craniata</taxon>
        <taxon>Vertebrata</taxon>
        <taxon>Euteleostomi</taxon>
        <taxon>Archelosauria</taxon>
        <taxon>Archosauria</taxon>
        <taxon>Dinosauria</taxon>
        <taxon>Saurischia</taxon>
        <taxon>Theropoda</taxon>
        <taxon>Coelurosauria</taxon>
        <taxon>Aves</taxon>
        <taxon>Neognathae</taxon>
        <taxon>Galloanserae</taxon>
        <taxon>Galliformes</taxon>
        <taxon>Phasianidae</taxon>
        <taxon>Phasianinae</taxon>
        <taxon>Phasianus</taxon>
    </lineage>
</organism>
<dbReference type="AlphaFoldDB" id="A0A669QQC2"/>
<dbReference type="OMA" id="YHIHLCT"/>
<name>A0A669QQC2_PHACC</name>
<evidence type="ECO:0000313" key="2">
    <source>
        <dbReference type="Proteomes" id="UP000472261"/>
    </source>
</evidence>
<sequence>MPDHPVDEVFFLQLSKAEDSDGLLGHLMIVGKKCTTNLGLTKRFQTGVRYPPSGPSDYHIHLCTLGGHQLAQPPG</sequence>
<proteinExistence type="predicted"/>
<dbReference type="Proteomes" id="UP000472261">
    <property type="component" value="Unplaced"/>
</dbReference>
<accession>A0A669QQC2</accession>
<reference evidence="1" key="1">
    <citation type="submission" date="2025-08" db="UniProtKB">
        <authorList>
            <consortium name="Ensembl"/>
        </authorList>
    </citation>
    <scope>IDENTIFICATION</scope>
</reference>
<dbReference type="PANTHER" id="PTHR23089">
    <property type="entry name" value="HISTIDINE TRIAD HIT PROTEIN"/>
    <property type="match status" value="1"/>
</dbReference>
<keyword evidence="2" id="KW-1185">Reference proteome</keyword>
<dbReference type="InterPro" id="IPR001310">
    <property type="entry name" value="Histidine_triad_HIT"/>
</dbReference>